<reference evidence="5" key="1">
    <citation type="journal article" date="2013" name="Nature">
        <title>Pan genome of the phytoplankton Emiliania underpins its global distribution.</title>
        <authorList>
            <person name="Read B.A."/>
            <person name="Kegel J."/>
            <person name="Klute M.J."/>
            <person name="Kuo A."/>
            <person name="Lefebvre S.C."/>
            <person name="Maumus F."/>
            <person name="Mayer C."/>
            <person name="Miller J."/>
            <person name="Monier A."/>
            <person name="Salamov A."/>
            <person name="Young J."/>
            <person name="Aguilar M."/>
            <person name="Claverie J.M."/>
            <person name="Frickenhaus S."/>
            <person name="Gonzalez K."/>
            <person name="Herman E.K."/>
            <person name="Lin Y.C."/>
            <person name="Napier J."/>
            <person name="Ogata H."/>
            <person name="Sarno A.F."/>
            <person name="Shmutz J."/>
            <person name="Schroeder D."/>
            <person name="de Vargas C."/>
            <person name="Verret F."/>
            <person name="von Dassow P."/>
            <person name="Valentin K."/>
            <person name="Van de Peer Y."/>
            <person name="Wheeler G."/>
            <person name="Dacks J.B."/>
            <person name="Delwiche C.F."/>
            <person name="Dyhrman S.T."/>
            <person name="Glockner G."/>
            <person name="John U."/>
            <person name="Richards T."/>
            <person name="Worden A.Z."/>
            <person name="Zhang X."/>
            <person name="Grigoriev I.V."/>
            <person name="Allen A.E."/>
            <person name="Bidle K."/>
            <person name="Borodovsky M."/>
            <person name="Bowler C."/>
            <person name="Brownlee C."/>
            <person name="Cock J.M."/>
            <person name="Elias M."/>
            <person name="Gladyshev V.N."/>
            <person name="Groth M."/>
            <person name="Guda C."/>
            <person name="Hadaegh A."/>
            <person name="Iglesias-Rodriguez M.D."/>
            <person name="Jenkins J."/>
            <person name="Jones B.M."/>
            <person name="Lawson T."/>
            <person name="Leese F."/>
            <person name="Lindquist E."/>
            <person name="Lobanov A."/>
            <person name="Lomsadze A."/>
            <person name="Malik S.B."/>
            <person name="Marsh M.E."/>
            <person name="Mackinder L."/>
            <person name="Mock T."/>
            <person name="Mueller-Roeber B."/>
            <person name="Pagarete A."/>
            <person name="Parker M."/>
            <person name="Probert I."/>
            <person name="Quesneville H."/>
            <person name="Raines C."/>
            <person name="Rensing S.A."/>
            <person name="Riano-Pachon D.M."/>
            <person name="Richier S."/>
            <person name="Rokitta S."/>
            <person name="Shiraiwa Y."/>
            <person name="Soanes D.M."/>
            <person name="van der Giezen M."/>
            <person name="Wahlund T.M."/>
            <person name="Williams B."/>
            <person name="Wilson W."/>
            <person name="Wolfe G."/>
            <person name="Wurch L.L."/>
        </authorList>
    </citation>
    <scope>NUCLEOTIDE SEQUENCE</scope>
</reference>
<dbReference type="InterPro" id="IPR000719">
    <property type="entry name" value="Prot_kinase_dom"/>
</dbReference>
<dbReference type="Pfam" id="PF00069">
    <property type="entry name" value="Pkinase"/>
    <property type="match status" value="1"/>
</dbReference>
<dbReference type="Gene3D" id="1.10.510.10">
    <property type="entry name" value="Transferase(Phosphotransferase) domain 1"/>
    <property type="match status" value="2"/>
</dbReference>
<proteinExistence type="predicted"/>
<accession>A0A0D3JDN9</accession>
<sequence>MILHRDVSAGNILLDERGNGYLADVGLARAAEATAGGNQHAPAPRSAGTPFRPRRPDAASALHYLHTLSPMILHRDVSAGNILLDERGNGYLADVGLARAAEATAGGNQQVSHLSTQRLFGKLGYMDPIISQSGQASVLTDGYALGITLLVALTGRGAVGLLDECDDALEEPDTAEGSIAAADAGWSAAQAEELARLVVGLALVRKKRRMPLAEALPRLEALVEAAGEVEETARAEERLCDVC</sequence>
<dbReference type="PROSITE" id="PS00109">
    <property type="entry name" value="PROTEIN_KINASE_TYR"/>
    <property type="match status" value="1"/>
</dbReference>
<evidence type="ECO:0000256" key="2">
    <source>
        <dbReference type="SAM" id="MobiDB-lite"/>
    </source>
</evidence>
<dbReference type="GeneID" id="17267335"/>
<keyword evidence="5" id="KW-1185">Reference proteome</keyword>
<reference evidence="4" key="2">
    <citation type="submission" date="2024-10" db="UniProtKB">
        <authorList>
            <consortium name="EnsemblProtists"/>
        </authorList>
    </citation>
    <scope>IDENTIFICATION</scope>
</reference>
<dbReference type="PANTHER" id="PTHR45647">
    <property type="entry name" value="OS02G0152300 PROTEIN"/>
    <property type="match status" value="1"/>
</dbReference>
<evidence type="ECO:0000256" key="1">
    <source>
        <dbReference type="ARBA" id="ARBA00022786"/>
    </source>
</evidence>
<keyword evidence="1" id="KW-0833">Ubl conjugation pathway</keyword>
<evidence type="ECO:0000313" key="5">
    <source>
        <dbReference type="Proteomes" id="UP000013827"/>
    </source>
</evidence>
<dbReference type="RefSeq" id="XP_005774053.1">
    <property type="nucleotide sequence ID" value="XM_005773996.1"/>
</dbReference>
<dbReference type="InterPro" id="IPR011009">
    <property type="entry name" value="Kinase-like_dom_sf"/>
</dbReference>
<feature type="domain" description="Protein kinase" evidence="3">
    <location>
        <begin position="1"/>
        <end position="223"/>
    </location>
</feature>
<dbReference type="Proteomes" id="UP000013827">
    <property type="component" value="Unassembled WGS sequence"/>
</dbReference>
<organism evidence="4 5">
    <name type="scientific">Emiliania huxleyi (strain CCMP1516)</name>
    <dbReference type="NCBI Taxonomy" id="280463"/>
    <lineage>
        <taxon>Eukaryota</taxon>
        <taxon>Haptista</taxon>
        <taxon>Haptophyta</taxon>
        <taxon>Prymnesiophyceae</taxon>
        <taxon>Isochrysidales</taxon>
        <taxon>Noelaerhabdaceae</taxon>
        <taxon>Emiliania</taxon>
    </lineage>
</organism>
<protein>
    <recommendedName>
        <fullName evidence="3">Protein kinase domain-containing protein</fullName>
    </recommendedName>
</protein>
<evidence type="ECO:0000313" key="4">
    <source>
        <dbReference type="EnsemblProtists" id="EOD21624"/>
    </source>
</evidence>
<dbReference type="AlphaFoldDB" id="A0A0D3JDN9"/>
<dbReference type="PANTHER" id="PTHR45647:SF65">
    <property type="entry name" value="U-BOX DOMAIN-CONTAINING PROTEIN KINASE FAMILY PROTEIN"/>
    <property type="match status" value="1"/>
</dbReference>
<feature type="region of interest" description="Disordered" evidence="2">
    <location>
        <begin position="34"/>
        <end position="54"/>
    </location>
</feature>
<dbReference type="InterPro" id="IPR051348">
    <property type="entry name" value="U-box_ubiquitin_ligases"/>
</dbReference>
<dbReference type="PaxDb" id="2903-EOD21624"/>
<dbReference type="GO" id="GO:0005524">
    <property type="term" value="F:ATP binding"/>
    <property type="evidence" value="ECO:0007669"/>
    <property type="project" value="InterPro"/>
</dbReference>
<dbReference type="PROSITE" id="PS50011">
    <property type="entry name" value="PROTEIN_KINASE_DOM"/>
    <property type="match status" value="1"/>
</dbReference>
<dbReference type="EnsemblProtists" id="EOD21624">
    <property type="protein sequence ID" value="EOD21624"/>
    <property type="gene ID" value="EMIHUDRAFT_207573"/>
</dbReference>
<evidence type="ECO:0000259" key="3">
    <source>
        <dbReference type="PROSITE" id="PS50011"/>
    </source>
</evidence>
<dbReference type="SUPFAM" id="SSF56112">
    <property type="entry name" value="Protein kinase-like (PK-like)"/>
    <property type="match status" value="2"/>
</dbReference>
<dbReference type="GO" id="GO:0004672">
    <property type="term" value="F:protein kinase activity"/>
    <property type="evidence" value="ECO:0007669"/>
    <property type="project" value="InterPro"/>
</dbReference>
<dbReference type="HOGENOM" id="CLU_1168495_0_0_1"/>
<dbReference type="KEGG" id="ehx:EMIHUDRAFT_207573"/>
<name>A0A0D3JDN9_EMIH1</name>
<dbReference type="InterPro" id="IPR008266">
    <property type="entry name" value="Tyr_kinase_AS"/>
</dbReference>